<accession>A0A2K3DMF0</accession>
<dbReference type="AlphaFoldDB" id="A0A2K3DMF0"/>
<dbReference type="OrthoDB" id="551415at2759"/>
<dbReference type="RefSeq" id="XP_042923433.1">
    <property type="nucleotide sequence ID" value="XM_043062727.1"/>
</dbReference>
<dbReference type="InParanoid" id="A0A2K3DMF0"/>
<dbReference type="KEGG" id="cre:CHLRE_06g257351v5"/>
<dbReference type="Proteomes" id="UP000006906">
    <property type="component" value="Chromosome 6"/>
</dbReference>
<evidence type="ECO:0000313" key="1">
    <source>
        <dbReference type="EMBL" id="PNW81717.1"/>
    </source>
</evidence>
<dbReference type="Gramene" id="PNW81717">
    <property type="protein sequence ID" value="PNW81717"/>
    <property type="gene ID" value="CHLRE_06g257351v5"/>
</dbReference>
<protein>
    <submittedName>
        <fullName evidence="1">Uncharacterized protein</fullName>
    </submittedName>
</protein>
<reference evidence="1 2" key="1">
    <citation type="journal article" date="2007" name="Science">
        <title>The Chlamydomonas genome reveals the evolution of key animal and plant functions.</title>
        <authorList>
            <person name="Merchant S.S."/>
            <person name="Prochnik S.E."/>
            <person name="Vallon O."/>
            <person name="Harris E.H."/>
            <person name="Karpowicz S.J."/>
            <person name="Witman G.B."/>
            <person name="Terry A."/>
            <person name="Salamov A."/>
            <person name="Fritz-Laylin L.K."/>
            <person name="Marechal-Drouard L."/>
            <person name="Marshall W.F."/>
            <person name="Qu L.H."/>
            <person name="Nelson D.R."/>
            <person name="Sanderfoot A.A."/>
            <person name="Spalding M.H."/>
            <person name="Kapitonov V.V."/>
            <person name="Ren Q."/>
            <person name="Ferris P."/>
            <person name="Lindquist E."/>
            <person name="Shapiro H."/>
            <person name="Lucas S.M."/>
            <person name="Grimwood J."/>
            <person name="Schmutz J."/>
            <person name="Cardol P."/>
            <person name="Cerutti H."/>
            <person name="Chanfreau G."/>
            <person name="Chen C.L."/>
            <person name="Cognat V."/>
            <person name="Croft M.T."/>
            <person name="Dent R."/>
            <person name="Dutcher S."/>
            <person name="Fernandez E."/>
            <person name="Fukuzawa H."/>
            <person name="Gonzalez-Ballester D."/>
            <person name="Gonzalez-Halphen D."/>
            <person name="Hallmann A."/>
            <person name="Hanikenne M."/>
            <person name="Hippler M."/>
            <person name="Inwood W."/>
            <person name="Jabbari K."/>
            <person name="Kalanon M."/>
            <person name="Kuras R."/>
            <person name="Lefebvre P.A."/>
            <person name="Lemaire S.D."/>
            <person name="Lobanov A.V."/>
            <person name="Lohr M."/>
            <person name="Manuell A."/>
            <person name="Meier I."/>
            <person name="Mets L."/>
            <person name="Mittag M."/>
            <person name="Mittelmeier T."/>
            <person name="Moroney J.V."/>
            <person name="Moseley J."/>
            <person name="Napoli C."/>
            <person name="Nedelcu A.M."/>
            <person name="Niyogi K."/>
            <person name="Novoselov S.V."/>
            <person name="Paulsen I.T."/>
            <person name="Pazour G."/>
            <person name="Purton S."/>
            <person name="Ral J.P."/>
            <person name="Riano-Pachon D.M."/>
            <person name="Riekhof W."/>
            <person name="Rymarquis L."/>
            <person name="Schroda M."/>
            <person name="Stern D."/>
            <person name="Umen J."/>
            <person name="Willows R."/>
            <person name="Wilson N."/>
            <person name="Zimmer S.L."/>
            <person name="Allmer J."/>
            <person name="Balk J."/>
            <person name="Bisova K."/>
            <person name="Chen C.J."/>
            <person name="Elias M."/>
            <person name="Gendler K."/>
            <person name="Hauser C."/>
            <person name="Lamb M.R."/>
            <person name="Ledford H."/>
            <person name="Long J.C."/>
            <person name="Minagawa J."/>
            <person name="Page M.D."/>
            <person name="Pan J."/>
            <person name="Pootakham W."/>
            <person name="Roje S."/>
            <person name="Rose A."/>
            <person name="Stahlberg E."/>
            <person name="Terauchi A.M."/>
            <person name="Yang P."/>
            <person name="Ball S."/>
            <person name="Bowler C."/>
            <person name="Dieckmann C.L."/>
            <person name="Gladyshev V.N."/>
            <person name="Green P."/>
            <person name="Jorgensen R."/>
            <person name="Mayfield S."/>
            <person name="Mueller-Roeber B."/>
            <person name="Rajamani S."/>
            <person name="Sayre R.T."/>
            <person name="Brokstein P."/>
            <person name="Dubchak I."/>
            <person name="Goodstein D."/>
            <person name="Hornick L."/>
            <person name="Huang Y.W."/>
            <person name="Jhaveri J."/>
            <person name="Luo Y."/>
            <person name="Martinez D."/>
            <person name="Ngau W.C."/>
            <person name="Otillar B."/>
            <person name="Poliakov A."/>
            <person name="Porter A."/>
            <person name="Szajkowski L."/>
            <person name="Werner G."/>
            <person name="Zhou K."/>
            <person name="Grigoriev I.V."/>
            <person name="Rokhsar D.S."/>
            <person name="Grossman A.R."/>
        </authorList>
    </citation>
    <scope>NUCLEOTIDE SEQUENCE [LARGE SCALE GENOMIC DNA]</scope>
    <source>
        <strain evidence="2">CC-503</strain>
    </source>
</reference>
<dbReference type="ExpressionAtlas" id="A0A2K3DMF0">
    <property type="expression patterns" value="baseline"/>
</dbReference>
<dbReference type="EMBL" id="CM008967">
    <property type="protein sequence ID" value="PNW81717.1"/>
    <property type="molecule type" value="Genomic_DNA"/>
</dbReference>
<keyword evidence="2" id="KW-1185">Reference proteome</keyword>
<dbReference type="PaxDb" id="3055-EDP08591"/>
<evidence type="ECO:0000313" key="2">
    <source>
        <dbReference type="Proteomes" id="UP000006906"/>
    </source>
</evidence>
<organism evidence="1 2">
    <name type="scientific">Chlamydomonas reinhardtii</name>
    <name type="common">Chlamydomonas smithii</name>
    <dbReference type="NCBI Taxonomy" id="3055"/>
    <lineage>
        <taxon>Eukaryota</taxon>
        <taxon>Viridiplantae</taxon>
        <taxon>Chlorophyta</taxon>
        <taxon>core chlorophytes</taxon>
        <taxon>Chlorophyceae</taxon>
        <taxon>CS clade</taxon>
        <taxon>Chlamydomonadales</taxon>
        <taxon>Chlamydomonadaceae</taxon>
        <taxon>Chlamydomonas</taxon>
    </lineage>
</organism>
<dbReference type="GeneID" id="5722101"/>
<gene>
    <name evidence="1" type="ORF">CHLRE_06g257351v5</name>
</gene>
<name>A0A2K3DMF0_CHLRE</name>
<sequence>MTNCTDRGEVAASSSQQTVDFHVAHWADGTLELRASLRSRTWQLGCFLAVVAALCDAWQQRGARGALNSSSIYPPARGVESLLSSSCLHWLLAAAAASLLVWDLVVRVTEERVCTLPGGVGYIFERRCGRSFKVTLPLPLPLTSNELQVLPAAALSARKEAARRGTGSSGKGGAARRWAWQRVPLALGLVRRRQRFIDGRDVLYITLSEAISSSDVHFFLAFALRDRAGGGGAGGAGGCLAVPFEALLPRLRLRHLTQMYQALLQHQQQQK</sequence>
<proteinExistence type="predicted"/>